<dbReference type="GO" id="GO:0005886">
    <property type="term" value="C:plasma membrane"/>
    <property type="evidence" value="ECO:0007669"/>
    <property type="project" value="UniProtKB-SubCell"/>
</dbReference>
<keyword evidence="9" id="KW-1278">Translocase</keyword>
<dbReference type="GO" id="GO:0006883">
    <property type="term" value="P:intracellular sodium ion homeostasis"/>
    <property type="evidence" value="ECO:0007669"/>
    <property type="project" value="TreeGrafter"/>
</dbReference>
<keyword evidence="5 12" id="KW-0812">Transmembrane</keyword>
<accession>A0A2Z6AYH4</accession>
<dbReference type="KEGG" id="dfl:DFE_1573"/>
<dbReference type="GO" id="GO:0036376">
    <property type="term" value="P:sodium ion export across plasma membrane"/>
    <property type="evidence" value="ECO:0007669"/>
    <property type="project" value="TreeGrafter"/>
</dbReference>
<proteinExistence type="inferred from homology"/>
<dbReference type="SUPFAM" id="SSF56784">
    <property type="entry name" value="HAD-like"/>
    <property type="match status" value="1"/>
</dbReference>
<dbReference type="PRINTS" id="PR00119">
    <property type="entry name" value="CATATPASE"/>
</dbReference>
<dbReference type="Pfam" id="PF00690">
    <property type="entry name" value="Cation_ATPase_N"/>
    <property type="match status" value="1"/>
</dbReference>
<evidence type="ECO:0000256" key="2">
    <source>
        <dbReference type="ARBA" id="ARBA00005675"/>
    </source>
</evidence>
<dbReference type="SFLD" id="SFLDG00002">
    <property type="entry name" value="C1.7:_P-type_atpase_like"/>
    <property type="match status" value="1"/>
</dbReference>
<feature type="transmembrane region" description="Helical" evidence="12">
    <location>
        <begin position="802"/>
        <end position="820"/>
    </location>
</feature>
<dbReference type="InterPro" id="IPR004014">
    <property type="entry name" value="ATPase_P-typ_cation-transptr_N"/>
</dbReference>
<feature type="transmembrane region" description="Helical" evidence="12">
    <location>
        <begin position="86"/>
        <end position="102"/>
    </location>
</feature>
<evidence type="ECO:0000259" key="13">
    <source>
        <dbReference type="SMART" id="SM00831"/>
    </source>
</evidence>
<dbReference type="FunFam" id="2.70.150.10:FF:000160">
    <property type="entry name" value="Sarcoplasmic/endoplasmic reticulum calcium ATPase 1"/>
    <property type="match status" value="1"/>
</dbReference>
<dbReference type="NCBIfam" id="TIGR01494">
    <property type="entry name" value="ATPase_P-type"/>
    <property type="match status" value="3"/>
</dbReference>
<dbReference type="InterPro" id="IPR001757">
    <property type="entry name" value="P_typ_ATPase"/>
</dbReference>
<dbReference type="InterPro" id="IPR044492">
    <property type="entry name" value="P_typ_ATPase_HD_dom"/>
</dbReference>
<keyword evidence="4" id="KW-0597">Phosphoprotein</keyword>
<sequence>METLLDRHWHRLQAEKVIELMGSHGEKGLDQFQSDKRFQHFGENLIVGKKPRSGFERFLLQFHQPLVYILLSAGGVTAVLGEWVDAGVILAVVVVNSLIGFLQEAKAEKALSSLTSAMRVQATVVRAGETIVLDAAALVPGDIVLLRSGDKVPADVRILLGKELRIDESTLTGESVPVEKNAVAVDRDAVLAERSCMGYAGTLVSYGQGTGVVVATGNKTEIGRISGLIDSAKSLETPLTRQITKFSHILLIAILILASASFIFGVLQGEPASEMFMAAVALAVGAIPEGLPAAVTIILALGVSRMAGRKAIIRKLPAVETLGGTTVICSDKTGTLTKNQMTVQQIYSAGIVYNVSGTGYSLEGNIAGAEDDADASSKSLAACLRAGMLCNDARISGMPDSPVVEGDPTEAALLVSAAKYGLNLAEENADSPRIDELPFESDLQYMVTFHQAGGEIVAYMKGSVERVVACCEDMMVADGNTAPLDADEIMSRQDQLASRGLRVLAFAVKTLPKSDAYAQSDVQDRMTFVGLQGMIDPPREEARIAVEACQQAGISVKMITGDHAVTAQAIGSKLGLVGNNCTLGADCPVMTGWEIEELTDEELIGRVDEIPVFARVSPHQKLRLVMALQARGEVCAMTGDGVNDAPALKQADIGIAMGVNGTEAAKEAADMVLTDDNFSTIEAAVEEGRCVFSNLVKFIAWTLPTNAGEGLVILTAILFGVTLPILPVQILWINMTTALCLGMMLAFEPMEPGLMDRKPRRPDQPILGGLIIKRIAMVSLILLVAAFGLYEWEIQTGADIAKARTMAVNVFVVVEAFYLFNSRSFERSPFALGIMSNPLVPIGFVAMMILQLLYTYVPVMNALFSSAPLDVLDWAKILTCGFVAFAVIELDKKRVRGRKAQDN</sequence>
<dbReference type="RefSeq" id="WP_126378283.1">
    <property type="nucleotide sequence ID" value="NZ_AP017378.1"/>
</dbReference>
<reference evidence="14 15" key="1">
    <citation type="journal article" date="2018" name="Sci. Adv.">
        <title>Multi-heme cytochromes provide a pathway for survival in energy-limited environments.</title>
        <authorList>
            <person name="Deng X."/>
            <person name="Dohmae N."/>
            <person name="Nealson K.H."/>
            <person name="Hashimoto K."/>
            <person name="Okamoto A."/>
        </authorList>
    </citation>
    <scope>NUCLEOTIDE SEQUENCE [LARGE SCALE GENOMIC DNA]</scope>
    <source>
        <strain evidence="14 15">IS5</strain>
    </source>
</reference>
<dbReference type="PANTHER" id="PTHR43294">
    <property type="entry name" value="SODIUM/POTASSIUM-TRANSPORTING ATPASE SUBUNIT ALPHA"/>
    <property type="match status" value="1"/>
</dbReference>
<dbReference type="SMART" id="SM00831">
    <property type="entry name" value="Cation_ATPase_N"/>
    <property type="match status" value="1"/>
</dbReference>
<feature type="transmembrane region" description="Helical" evidence="12">
    <location>
        <begin position="771"/>
        <end position="790"/>
    </location>
</feature>
<feature type="transmembrane region" description="Helical" evidence="12">
    <location>
        <begin position="732"/>
        <end position="750"/>
    </location>
</feature>
<comment type="subcellular location">
    <subcellularLocation>
        <location evidence="1">Cell membrane</location>
        <topology evidence="1">Multi-pass membrane protein</topology>
    </subcellularLocation>
</comment>
<dbReference type="PRINTS" id="PR00120">
    <property type="entry name" value="HATPASE"/>
</dbReference>
<evidence type="ECO:0000256" key="12">
    <source>
        <dbReference type="SAM" id="Phobius"/>
    </source>
</evidence>
<dbReference type="Pfam" id="PF08282">
    <property type="entry name" value="Hydrolase_3"/>
    <property type="match status" value="1"/>
</dbReference>
<feature type="transmembrane region" description="Helical" evidence="12">
    <location>
        <begin position="249"/>
        <end position="269"/>
    </location>
</feature>
<dbReference type="InterPro" id="IPR050510">
    <property type="entry name" value="Cation_transp_ATPase_P-type"/>
</dbReference>
<feature type="transmembrane region" description="Helical" evidence="12">
    <location>
        <begin position="58"/>
        <end position="80"/>
    </location>
</feature>
<evidence type="ECO:0000256" key="8">
    <source>
        <dbReference type="ARBA" id="ARBA00022842"/>
    </source>
</evidence>
<dbReference type="SUPFAM" id="SSF81665">
    <property type="entry name" value="Calcium ATPase, transmembrane domain M"/>
    <property type="match status" value="1"/>
</dbReference>
<keyword evidence="6" id="KW-0547">Nucleotide-binding</keyword>
<dbReference type="Gene3D" id="2.70.150.10">
    <property type="entry name" value="Calcium-transporting ATPase, cytoplasmic transduction domain A"/>
    <property type="match status" value="1"/>
</dbReference>
<evidence type="ECO:0000256" key="11">
    <source>
        <dbReference type="ARBA" id="ARBA00023136"/>
    </source>
</evidence>
<dbReference type="InterPro" id="IPR023214">
    <property type="entry name" value="HAD_sf"/>
</dbReference>
<evidence type="ECO:0000256" key="1">
    <source>
        <dbReference type="ARBA" id="ARBA00004651"/>
    </source>
</evidence>
<evidence type="ECO:0000256" key="9">
    <source>
        <dbReference type="ARBA" id="ARBA00022967"/>
    </source>
</evidence>
<keyword evidence="10 12" id="KW-1133">Transmembrane helix</keyword>
<dbReference type="PROSITE" id="PS00154">
    <property type="entry name" value="ATPASE_E1_E2"/>
    <property type="match status" value="1"/>
</dbReference>
<dbReference type="InterPro" id="IPR059000">
    <property type="entry name" value="ATPase_P-type_domA"/>
</dbReference>
<feature type="transmembrane region" description="Helical" evidence="12">
    <location>
        <begin position="832"/>
        <end position="854"/>
    </location>
</feature>
<evidence type="ECO:0000313" key="14">
    <source>
        <dbReference type="EMBL" id="BBD08299.1"/>
    </source>
</evidence>
<dbReference type="GO" id="GO:1990573">
    <property type="term" value="P:potassium ion import across plasma membrane"/>
    <property type="evidence" value="ECO:0007669"/>
    <property type="project" value="TreeGrafter"/>
</dbReference>
<dbReference type="SUPFAM" id="SSF81653">
    <property type="entry name" value="Calcium ATPase, transduction domain A"/>
    <property type="match status" value="1"/>
</dbReference>
<dbReference type="InterPro" id="IPR023298">
    <property type="entry name" value="ATPase_P-typ_TM_dom_sf"/>
</dbReference>
<feature type="transmembrane region" description="Helical" evidence="12">
    <location>
        <begin position="275"/>
        <end position="301"/>
    </location>
</feature>
<dbReference type="OrthoDB" id="9763278at2"/>
<dbReference type="SUPFAM" id="SSF81660">
    <property type="entry name" value="Metal cation-transporting ATPase, ATP-binding domain N"/>
    <property type="match status" value="1"/>
</dbReference>
<dbReference type="FunFam" id="3.40.50.1000:FF:000028">
    <property type="entry name" value="Calcium-transporting P-type ATPase, putative"/>
    <property type="match status" value="1"/>
</dbReference>
<evidence type="ECO:0000256" key="10">
    <source>
        <dbReference type="ARBA" id="ARBA00022989"/>
    </source>
</evidence>
<dbReference type="SFLD" id="SFLDF00027">
    <property type="entry name" value="p-type_atpase"/>
    <property type="match status" value="1"/>
</dbReference>
<dbReference type="EMBL" id="AP017378">
    <property type="protein sequence ID" value="BBD08299.1"/>
    <property type="molecule type" value="Genomic_DNA"/>
</dbReference>
<dbReference type="CDD" id="cd02080">
    <property type="entry name" value="P-type_ATPase_cation"/>
    <property type="match status" value="1"/>
</dbReference>
<evidence type="ECO:0000256" key="5">
    <source>
        <dbReference type="ARBA" id="ARBA00022692"/>
    </source>
</evidence>
<dbReference type="GO" id="GO:0016887">
    <property type="term" value="F:ATP hydrolysis activity"/>
    <property type="evidence" value="ECO:0007669"/>
    <property type="project" value="InterPro"/>
</dbReference>
<dbReference type="InterPro" id="IPR018303">
    <property type="entry name" value="ATPase_P-typ_P_site"/>
</dbReference>
<dbReference type="Gene3D" id="3.40.1110.10">
    <property type="entry name" value="Calcium-transporting ATPase, cytoplasmic domain N"/>
    <property type="match status" value="1"/>
</dbReference>
<evidence type="ECO:0000256" key="7">
    <source>
        <dbReference type="ARBA" id="ARBA00022840"/>
    </source>
</evidence>
<dbReference type="Gene3D" id="1.20.1110.10">
    <property type="entry name" value="Calcium-transporting ATPase, transmembrane domain"/>
    <property type="match status" value="1"/>
</dbReference>
<dbReference type="AlphaFoldDB" id="A0A2Z6AYH4"/>
<dbReference type="Pfam" id="PF13246">
    <property type="entry name" value="Cation_ATPase"/>
    <property type="match status" value="1"/>
</dbReference>
<organism evidence="14 15">
    <name type="scientific">Desulfovibrio ferrophilus</name>
    <dbReference type="NCBI Taxonomy" id="241368"/>
    <lineage>
        <taxon>Bacteria</taxon>
        <taxon>Pseudomonadati</taxon>
        <taxon>Thermodesulfobacteriota</taxon>
        <taxon>Desulfovibrionia</taxon>
        <taxon>Desulfovibrionales</taxon>
        <taxon>Desulfovibrionaceae</taxon>
        <taxon>Desulfovibrio</taxon>
    </lineage>
</organism>
<keyword evidence="7" id="KW-0067">ATP-binding</keyword>
<evidence type="ECO:0000256" key="4">
    <source>
        <dbReference type="ARBA" id="ARBA00022553"/>
    </source>
</evidence>
<dbReference type="InterPro" id="IPR006068">
    <property type="entry name" value="ATPase_P-typ_cation-transptr_C"/>
</dbReference>
<dbReference type="Proteomes" id="UP000269883">
    <property type="component" value="Chromosome"/>
</dbReference>
<dbReference type="GO" id="GO:0030007">
    <property type="term" value="P:intracellular potassium ion homeostasis"/>
    <property type="evidence" value="ECO:0007669"/>
    <property type="project" value="TreeGrafter"/>
</dbReference>
<dbReference type="GO" id="GO:0005391">
    <property type="term" value="F:P-type sodium:potassium-exchanging transporter activity"/>
    <property type="evidence" value="ECO:0007669"/>
    <property type="project" value="TreeGrafter"/>
</dbReference>
<dbReference type="GO" id="GO:0005524">
    <property type="term" value="F:ATP binding"/>
    <property type="evidence" value="ECO:0007669"/>
    <property type="project" value="UniProtKB-KW"/>
</dbReference>
<comment type="similarity">
    <text evidence="2">Belongs to the cation transport ATPase (P-type) (TC 3.A.3) family. Type IIA subfamily.</text>
</comment>
<feature type="transmembrane region" description="Helical" evidence="12">
    <location>
        <begin position="874"/>
        <end position="890"/>
    </location>
</feature>
<evidence type="ECO:0000256" key="6">
    <source>
        <dbReference type="ARBA" id="ARBA00022741"/>
    </source>
</evidence>
<dbReference type="InterPro" id="IPR008250">
    <property type="entry name" value="ATPase_P-typ_transduc_dom_A_sf"/>
</dbReference>
<dbReference type="InterPro" id="IPR023299">
    <property type="entry name" value="ATPase_P-typ_cyto_dom_N"/>
</dbReference>
<dbReference type="PANTHER" id="PTHR43294:SF21">
    <property type="entry name" value="CATION TRANSPORTING ATPASE"/>
    <property type="match status" value="1"/>
</dbReference>
<evidence type="ECO:0000256" key="3">
    <source>
        <dbReference type="ARBA" id="ARBA00022475"/>
    </source>
</evidence>
<keyword evidence="15" id="KW-1185">Reference proteome</keyword>
<feature type="transmembrane region" description="Helical" evidence="12">
    <location>
        <begin position="707"/>
        <end position="726"/>
    </location>
</feature>
<dbReference type="Pfam" id="PF00689">
    <property type="entry name" value="Cation_ATPase_C"/>
    <property type="match status" value="1"/>
</dbReference>
<protein>
    <submittedName>
        <fullName evidence="14">HAD superfamily P-type ATPase</fullName>
    </submittedName>
</protein>
<dbReference type="Gene3D" id="3.40.50.1000">
    <property type="entry name" value="HAD superfamily/HAD-like"/>
    <property type="match status" value="1"/>
</dbReference>
<gene>
    <name evidence="14" type="ORF">DFE_1573</name>
</gene>
<dbReference type="GO" id="GO:1902600">
    <property type="term" value="P:proton transmembrane transport"/>
    <property type="evidence" value="ECO:0007669"/>
    <property type="project" value="TreeGrafter"/>
</dbReference>
<feature type="domain" description="Cation-transporting P-type ATPase N-terminal" evidence="13">
    <location>
        <begin position="8"/>
        <end position="82"/>
    </location>
</feature>
<keyword evidence="11 12" id="KW-0472">Membrane</keyword>
<dbReference type="InterPro" id="IPR036412">
    <property type="entry name" value="HAD-like_sf"/>
</dbReference>
<name>A0A2Z6AYH4_9BACT</name>
<dbReference type="Pfam" id="PF00122">
    <property type="entry name" value="E1-E2_ATPase"/>
    <property type="match status" value="1"/>
</dbReference>
<dbReference type="SFLD" id="SFLDS00003">
    <property type="entry name" value="Haloacid_Dehalogenase"/>
    <property type="match status" value="1"/>
</dbReference>
<evidence type="ECO:0000313" key="15">
    <source>
        <dbReference type="Proteomes" id="UP000269883"/>
    </source>
</evidence>
<keyword evidence="8" id="KW-0460">Magnesium</keyword>
<keyword evidence="3" id="KW-1003">Cell membrane</keyword>